<sequence>MSTKHDLSVEKNMMRRFSMQNYGRRVSWDNRSPGQRGIQNQASPDELFEMHQKLSDHTTPARHARLIHYLKPVIWGRSRGERPVGFTSFVSETGRSFATSELKMTAPSGQRAGELKLLISKV</sequence>
<reference evidence="1 2" key="1">
    <citation type="journal article" date="2015" name="Genome Biol.">
        <title>Comparative genomics of Steinernema reveals deeply conserved gene regulatory networks.</title>
        <authorList>
            <person name="Dillman A.R."/>
            <person name="Macchietto M."/>
            <person name="Porter C.F."/>
            <person name="Rogers A."/>
            <person name="Williams B."/>
            <person name="Antoshechkin I."/>
            <person name="Lee M.M."/>
            <person name="Goodwin Z."/>
            <person name="Lu X."/>
            <person name="Lewis E.E."/>
            <person name="Goodrich-Blair H."/>
            <person name="Stock S.P."/>
            <person name="Adams B.J."/>
            <person name="Sternberg P.W."/>
            <person name="Mortazavi A."/>
        </authorList>
    </citation>
    <scope>NUCLEOTIDE SEQUENCE [LARGE SCALE GENOMIC DNA]</scope>
    <source>
        <strain evidence="1 2">ALL</strain>
    </source>
</reference>
<dbReference type="AlphaFoldDB" id="A0A4U5MJF4"/>
<evidence type="ECO:0000313" key="2">
    <source>
        <dbReference type="Proteomes" id="UP000298663"/>
    </source>
</evidence>
<gene>
    <name evidence="1" type="ORF">L596_021664</name>
</gene>
<dbReference type="Proteomes" id="UP000298663">
    <property type="component" value="Unassembled WGS sequence"/>
</dbReference>
<evidence type="ECO:0000313" key="1">
    <source>
        <dbReference type="EMBL" id="TKR69516.1"/>
    </source>
</evidence>
<dbReference type="EMBL" id="AZBU02000007">
    <property type="protein sequence ID" value="TKR69516.1"/>
    <property type="molecule type" value="Genomic_DNA"/>
</dbReference>
<name>A0A4U5MJF4_STECR</name>
<reference evidence="1 2" key="2">
    <citation type="journal article" date="2019" name="G3 (Bethesda)">
        <title>Hybrid Assembly of the Genome of the Entomopathogenic Nematode Steinernema carpocapsae Identifies the X-Chromosome.</title>
        <authorList>
            <person name="Serra L."/>
            <person name="Macchietto M."/>
            <person name="Macias-Munoz A."/>
            <person name="McGill C.J."/>
            <person name="Rodriguez I.M."/>
            <person name="Rodriguez B."/>
            <person name="Murad R."/>
            <person name="Mortazavi A."/>
        </authorList>
    </citation>
    <scope>NUCLEOTIDE SEQUENCE [LARGE SCALE GENOMIC DNA]</scope>
    <source>
        <strain evidence="1 2">ALL</strain>
    </source>
</reference>
<accession>A0A4U5MJF4</accession>
<protein>
    <submittedName>
        <fullName evidence="1">Uncharacterized protein</fullName>
    </submittedName>
</protein>
<comment type="caution">
    <text evidence="1">The sequence shown here is derived from an EMBL/GenBank/DDBJ whole genome shotgun (WGS) entry which is preliminary data.</text>
</comment>
<organism evidence="1 2">
    <name type="scientific">Steinernema carpocapsae</name>
    <name type="common">Entomopathogenic nematode</name>
    <dbReference type="NCBI Taxonomy" id="34508"/>
    <lineage>
        <taxon>Eukaryota</taxon>
        <taxon>Metazoa</taxon>
        <taxon>Ecdysozoa</taxon>
        <taxon>Nematoda</taxon>
        <taxon>Chromadorea</taxon>
        <taxon>Rhabditida</taxon>
        <taxon>Tylenchina</taxon>
        <taxon>Panagrolaimomorpha</taxon>
        <taxon>Strongyloidoidea</taxon>
        <taxon>Steinernematidae</taxon>
        <taxon>Steinernema</taxon>
    </lineage>
</organism>
<keyword evidence="2" id="KW-1185">Reference proteome</keyword>
<proteinExistence type="predicted"/>